<sequence>MKVKVWGCRGSLPSPGPENIVYGGNTSCVQIIKDDLCVILDGGSGIQRLGKIIGPEVKEIHILLTHLHIDHTMGLGFFQPLYNPNVKVHFWGPAGSVEPLLFRLRRYFSPPLFPVRLNELANHPEIHEIGNSEFSIGSLNFKSGYICHAGPTLGFRVMDEHGTFVYMPDHEPALGSVDFPNSPEWTSGFDLAQGADLLFHDGEYTQEEYRTKVGWGHSSMEDAISFGQICHVKKLAVFHHDPLNSDAKLEQIFSETIEKVQPNYKVILCKEGDIYNVG</sequence>
<dbReference type="PANTHER" id="PTHR46018:SF7">
    <property type="entry name" value="RIBONUCLEASE Z"/>
    <property type="match status" value="1"/>
</dbReference>
<dbReference type="Proteomes" id="UP001595805">
    <property type="component" value="Unassembled WGS sequence"/>
</dbReference>
<dbReference type="SUPFAM" id="SSF56281">
    <property type="entry name" value="Metallo-hydrolase/oxidoreductase"/>
    <property type="match status" value="1"/>
</dbReference>
<accession>A0ABV8AQD1</accession>
<dbReference type="RefSeq" id="WP_377905403.1">
    <property type="nucleotide sequence ID" value="NZ_JBHRZS010000007.1"/>
</dbReference>
<proteinExistence type="predicted"/>
<keyword evidence="3" id="KW-1185">Reference proteome</keyword>
<dbReference type="InterPro" id="IPR036866">
    <property type="entry name" value="RibonucZ/Hydroxyglut_hydro"/>
</dbReference>
<evidence type="ECO:0000313" key="2">
    <source>
        <dbReference type="EMBL" id="MFC3880211.1"/>
    </source>
</evidence>
<dbReference type="PANTHER" id="PTHR46018">
    <property type="entry name" value="ZINC PHOSPHODIESTERASE ELAC PROTEIN 1"/>
    <property type="match status" value="1"/>
</dbReference>
<name>A0ABV8AQD1_9BACT</name>
<protein>
    <submittedName>
        <fullName evidence="2">MBL fold metallo-hydrolase</fullName>
    </submittedName>
</protein>
<organism evidence="2 3">
    <name type="scientific">Algoriphagus namhaensis</name>
    <dbReference type="NCBI Taxonomy" id="915353"/>
    <lineage>
        <taxon>Bacteria</taxon>
        <taxon>Pseudomonadati</taxon>
        <taxon>Bacteroidota</taxon>
        <taxon>Cytophagia</taxon>
        <taxon>Cytophagales</taxon>
        <taxon>Cyclobacteriaceae</taxon>
        <taxon>Algoriphagus</taxon>
    </lineage>
</organism>
<dbReference type="EMBL" id="JBHRZS010000007">
    <property type="protein sequence ID" value="MFC3880211.1"/>
    <property type="molecule type" value="Genomic_DNA"/>
</dbReference>
<dbReference type="Pfam" id="PF12706">
    <property type="entry name" value="Lactamase_B_2"/>
    <property type="match status" value="1"/>
</dbReference>
<evidence type="ECO:0000313" key="3">
    <source>
        <dbReference type="Proteomes" id="UP001595805"/>
    </source>
</evidence>
<dbReference type="Gene3D" id="3.60.15.10">
    <property type="entry name" value="Ribonuclease Z/Hydroxyacylglutathione hydrolase-like"/>
    <property type="match status" value="1"/>
</dbReference>
<reference evidence="3" key="1">
    <citation type="journal article" date="2019" name="Int. J. Syst. Evol. Microbiol.">
        <title>The Global Catalogue of Microorganisms (GCM) 10K type strain sequencing project: providing services to taxonomists for standard genome sequencing and annotation.</title>
        <authorList>
            <consortium name="The Broad Institute Genomics Platform"/>
            <consortium name="The Broad Institute Genome Sequencing Center for Infectious Disease"/>
            <person name="Wu L."/>
            <person name="Ma J."/>
        </authorList>
    </citation>
    <scope>NUCLEOTIDE SEQUENCE [LARGE SCALE GENOMIC DNA]</scope>
    <source>
        <strain evidence="3">CCUG 60523</strain>
    </source>
</reference>
<dbReference type="InterPro" id="IPR001279">
    <property type="entry name" value="Metallo-B-lactamas"/>
</dbReference>
<comment type="caution">
    <text evidence="2">The sequence shown here is derived from an EMBL/GenBank/DDBJ whole genome shotgun (WGS) entry which is preliminary data.</text>
</comment>
<evidence type="ECO:0000259" key="1">
    <source>
        <dbReference type="SMART" id="SM00849"/>
    </source>
</evidence>
<dbReference type="CDD" id="cd07715">
    <property type="entry name" value="TaR3-like_MBL-fold"/>
    <property type="match status" value="1"/>
</dbReference>
<gene>
    <name evidence="2" type="ORF">ACFOSV_08490</name>
</gene>
<dbReference type="SMART" id="SM00849">
    <property type="entry name" value="Lactamase_B"/>
    <property type="match status" value="1"/>
</dbReference>
<feature type="domain" description="Metallo-beta-lactamase" evidence="1">
    <location>
        <begin position="25"/>
        <end position="217"/>
    </location>
</feature>